<reference evidence="2 3" key="1">
    <citation type="journal article" date="2018" name="Front. Plant Sci.">
        <title>Red Clover (Trifolium pratense) and Zigzag Clover (T. medium) - A Picture of Genomic Similarities and Differences.</title>
        <authorList>
            <person name="Dluhosova J."/>
            <person name="Istvanek J."/>
            <person name="Nedelnik J."/>
            <person name="Repkova J."/>
        </authorList>
    </citation>
    <scope>NUCLEOTIDE SEQUENCE [LARGE SCALE GENOMIC DNA]</scope>
    <source>
        <strain evidence="3">cv. 10/8</strain>
        <tissue evidence="2">Leaf</tissue>
    </source>
</reference>
<comment type="caution">
    <text evidence="2">The sequence shown here is derived from an EMBL/GenBank/DDBJ whole genome shotgun (WGS) entry which is preliminary data.</text>
</comment>
<keyword evidence="1" id="KW-0812">Transmembrane</keyword>
<evidence type="ECO:0000313" key="2">
    <source>
        <dbReference type="EMBL" id="MCH83176.1"/>
    </source>
</evidence>
<feature type="transmembrane region" description="Helical" evidence="1">
    <location>
        <begin position="128"/>
        <end position="146"/>
    </location>
</feature>
<keyword evidence="3" id="KW-1185">Reference proteome</keyword>
<dbReference type="Proteomes" id="UP000265520">
    <property type="component" value="Unassembled WGS sequence"/>
</dbReference>
<dbReference type="PANTHER" id="PTHR47123">
    <property type="entry name" value="F-BOX PROTEIN SKIP23"/>
    <property type="match status" value="1"/>
</dbReference>
<name>A0A392M701_9FABA</name>
<feature type="non-terminal residue" evidence="2">
    <location>
        <position position="1"/>
    </location>
</feature>
<protein>
    <submittedName>
        <fullName evidence="2">F-box protein</fullName>
    </submittedName>
</protein>
<proteinExistence type="predicted"/>
<dbReference type="EMBL" id="LXQA010004763">
    <property type="protein sequence ID" value="MCH83176.1"/>
    <property type="molecule type" value="Genomic_DNA"/>
</dbReference>
<evidence type="ECO:0000256" key="1">
    <source>
        <dbReference type="SAM" id="Phobius"/>
    </source>
</evidence>
<organism evidence="2 3">
    <name type="scientific">Trifolium medium</name>
    <dbReference type="NCBI Taxonomy" id="97028"/>
    <lineage>
        <taxon>Eukaryota</taxon>
        <taxon>Viridiplantae</taxon>
        <taxon>Streptophyta</taxon>
        <taxon>Embryophyta</taxon>
        <taxon>Tracheophyta</taxon>
        <taxon>Spermatophyta</taxon>
        <taxon>Magnoliopsida</taxon>
        <taxon>eudicotyledons</taxon>
        <taxon>Gunneridae</taxon>
        <taxon>Pentapetalae</taxon>
        <taxon>rosids</taxon>
        <taxon>fabids</taxon>
        <taxon>Fabales</taxon>
        <taxon>Fabaceae</taxon>
        <taxon>Papilionoideae</taxon>
        <taxon>50 kb inversion clade</taxon>
        <taxon>NPAAA clade</taxon>
        <taxon>Hologalegina</taxon>
        <taxon>IRL clade</taxon>
        <taxon>Trifolieae</taxon>
        <taxon>Trifolium</taxon>
    </lineage>
</organism>
<accession>A0A392M701</accession>
<dbReference type="AlphaFoldDB" id="A0A392M701"/>
<evidence type="ECO:0000313" key="3">
    <source>
        <dbReference type="Proteomes" id="UP000265520"/>
    </source>
</evidence>
<keyword evidence="1" id="KW-1133">Transmembrane helix</keyword>
<sequence>ICIHNPDVVRVTCHEGKTYATRRISYNKYPMLLGYLDKSWWLIRPTTYNGDTAFLMGGFTHSTNPRQLWLDRCRACGSTCCSSCNQKIVGGESRSVTLDEKENKWARLMKFDDEKKELMKLKDIGDRFFFLGAWLFVFCPCFGIGFPKGNCVVFIDESVLHRDNFTLRNYVFHLDEDKLSCMSEYPEYLNLFLPPAWILNR</sequence>
<keyword evidence="1" id="KW-0472">Membrane</keyword>
<dbReference type="PANTHER" id="PTHR47123:SF15">
    <property type="entry name" value="F-BOX PROTEIN SKIP23"/>
    <property type="match status" value="1"/>
</dbReference>
<dbReference type="InterPro" id="IPR051304">
    <property type="entry name" value="SCF_F-box_domain"/>
</dbReference>
<gene>
    <name evidence="2" type="ORF">A2U01_0003993</name>
</gene>